<sequence length="430" mass="50943">METVYGKQAEIGAEICKQVSNLKTDSASRKNQQYIKEHQDRLEDYRTRFLNNHEKLLEAGVTKNKYFKIKYYDQVLKTYIEGKTLLEEYGRNLKRGKAPKVKEIQIRKQRIEELLQEYEQDLQEDEELQVGLKEHMEKINTLVIEATVNEELDVLDNGEVERINQLRRKVRETLKKIRPGMQRPDSVQRRDGVTLPQVKIPVYEGRYETWRTFHDLFTKVIHGNDQLSNSEKMQYLKTQVRGEANRMIQHLHISEANYEVAWNMLKERYENPRMILFKLIDRILLAQEVKESSARALKSLHDTLHECLEAIGGLGTDTEAWSPLIARISIKKWDNETRRLYENHIGDSREIPTYKSTQTFIQRRFQTFELLESEKRQEKQGGFGRKTRISCVICNGDHGVAYCREFQELSIRNRNRIIREKRWCVICLAH</sequence>
<dbReference type="InParanoid" id="A0A6P7GVR5"/>
<dbReference type="Pfam" id="PF03564">
    <property type="entry name" value="DUF1759"/>
    <property type="match status" value="1"/>
</dbReference>
<dbReference type="PANTHER" id="PTHR22954">
    <property type="entry name" value="RETROVIRAL PROTEASE-RELATED"/>
    <property type="match status" value="1"/>
</dbReference>
<protein>
    <submittedName>
        <fullName evidence="2">Uncharacterized protein LOC114343475</fullName>
    </submittedName>
</protein>
<dbReference type="PANTHER" id="PTHR22954:SF3">
    <property type="entry name" value="PROTEIN CBG08539"/>
    <property type="match status" value="1"/>
</dbReference>
<name>A0A6P7GVR5_DIAVI</name>
<keyword evidence="1" id="KW-0175">Coiled coil</keyword>
<evidence type="ECO:0000256" key="1">
    <source>
        <dbReference type="SAM" id="Coils"/>
    </source>
</evidence>
<gene>
    <name evidence="2" type="primary">LOC114343475</name>
</gene>
<feature type="coiled-coil region" evidence="1">
    <location>
        <begin position="101"/>
        <end position="135"/>
    </location>
</feature>
<dbReference type="RefSeq" id="XP_028150112.1">
    <property type="nucleotide sequence ID" value="XM_028294311.1"/>
</dbReference>
<proteinExistence type="predicted"/>
<dbReference type="InterPro" id="IPR005312">
    <property type="entry name" value="DUF1759"/>
</dbReference>
<organism evidence="2">
    <name type="scientific">Diabrotica virgifera virgifera</name>
    <name type="common">western corn rootworm</name>
    <dbReference type="NCBI Taxonomy" id="50390"/>
    <lineage>
        <taxon>Eukaryota</taxon>
        <taxon>Metazoa</taxon>
        <taxon>Ecdysozoa</taxon>
        <taxon>Arthropoda</taxon>
        <taxon>Hexapoda</taxon>
        <taxon>Insecta</taxon>
        <taxon>Pterygota</taxon>
        <taxon>Neoptera</taxon>
        <taxon>Endopterygota</taxon>
        <taxon>Coleoptera</taxon>
        <taxon>Polyphaga</taxon>
        <taxon>Cucujiformia</taxon>
        <taxon>Chrysomeloidea</taxon>
        <taxon>Chrysomelidae</taxon>
        <taxon>Galerucinae</taxon>
        <taxon>Diabroticina</taxon>
        <taxon>Diabroticites</taxon>
        <taxon>Diabrotica</taxon>
    </lineage>
</organism>
<evidence type="ECO:0000313" key="2">
    <source>
        <dbReference type="RefSeq" id="XP_028150112.1"/>
    </source>
</evidence>
<accession>A0A6P7GVR5</accession>
<reference evidence="2" key="1">
    <citation type="submission" date="2025-08" db="UniProtKB">
        <authorList>
            <consortium name="RefSeq"/>
        </authorList>
    </citation>
    <scope>IDENTIFICATION</scope>
    <source>
        <tissue evidence="2">Whole insect</tissue>
    </source>
</reference>
<dbReference type="AlphaFoldDB" id="A0A6P7GVR5"/>